<accession>A0A0C2MG61</accession>
<evidence type="ECO:0000313" key="2">
    <source>
        <dbReference type="Proteomes" id="UP000031668"/>
    </source>
</evidence>
<name>A0A0C2MG61_THEKT</name>
<sequence>MDGELRLLRNKPKNSLEYTLKLPDYFVPCKCRDTLQISHLEYENTVIVFKPTTVHYCTNFTSTAIATVSTYVRAVQDSHRLNTHPYPPPTRATLPDRHPLAGKYHTRARLPSQSLCIRIFAGVKSLLYVGSGTSLMFAPRRLRQRLSDASTSVPGTANIL</sequence>
<dbReference type="EMBL" id="JWZT01004688">
    <property type="protein sequence ID" value="KII63359.1"/>
    <property type="molecule type" value="Genomic_DNA"/>
</dbReference>
<proteinExistence type="predicted"/>
<keyword evidence="2" id="KW-1185">Reference proteome</keyword>
<evidence type="ECO:0000313" key="1">
    <source>
        <dbReference type="EMBL" id="KII63359.1"/>
    </source>
</evidence>
<organism evidence="1 2">
    <name type="scientific">Thelohanellus kitauei</name>
    <name type="common">Myxosporean</name>
    <dbReference type="NCBI Taxonomy" id="669202"/>
    <lineage>
        <taxon>Eukaryota</taxon>
        <taxon>Metazoa</taxon>
        <taxon>Cnidaria</taxon>
        <taxon>Myxozoa</taxon>
        <taxon>Myxosporea</taxon>
        <taxon>Bivalvulida</taxon>
        <taxon>Platysporina</taxon>
        <taxon>Myxobolidae</taxon>
        <taxon>Thelohanellus</taxon>
    </lineage>
</organism>
<dbReference type="AlphaFoldDB" id="A0A0C2MG61"/>
<protein>
    <submittedName>
        <fullName evidence="1">Uncharacterized protein</fullName>
    </submittedName>
</protein>
<reference evidence="1 2" key="1">
    <citation type="journal article" date="2014" name="Genome Biol. Evol.">
        <title>The genome of the myxosporean Thelohanellus kitauei shows adaptations to nutrient acquisition within its fish host.</title>
        <authorList>
            <person name="Yang Y."/>
            <person name="Xiong J."/>
            <person name="Zhou Z."/>
            <person name="Huo F."/>
            <person name="Miao W."/>
            <person name="Ran C."/>
            <person name="Liu Y."/>
            <person name="Zhang J."/>
            <person name="Feng J."/>
            <person name="Wang M."/>
            <person name="Wang M."/>
            <person name="Wang L."/>
            <person name="Yao B."/>
        </authorList>
    </citation>
    <scope>NUCLEOTIDE SEQUENCE [LARGE SCALE GENOMIC DNA]</scope>
    <source>
        <strain evidence="1">Wuqing</strain>
    </source>
</reference>
<comment type="caution">
    <text evidence="1">The sequence shown here is derived from an EMBL/GenBank/DDBJ whole genome shotgun (WGS) entry which is preliminary data.</text>
</comment>
<gene>
    <name evidence="1" type="ORF">RF11_05945</name>
</gene>
<dbReference type="Proteomes" id="UP000031668">
    <property type="component" value="Unassembled WGS sequence"/>
</dbReference>